<dbReference type="Proteomes" id="UP000000763">
    <property type="component" value="Chromosome 9"/>
</dbReference>
<keyword evidence="1" id="KW-0812">Transmembrane</keyword>
<keyword evidence="1" id="KW-1133">Transmembrane helix</keyword>
<evidence type="ECO:0000313" key="2">
    <source>
        <dbReference type="EMBL" id="BAD36448.1"/>
    </source>
</evidence>
<organism evidence="2 3">
    <name type="scientific">Oryza sativa subsp. japonica</name>
    <name type="common">Rice</name>
    <dbReference type="NCBI Taxonomy" id="39947"/>
    <lineage>
        <taxon>Eukaryota</taxon>
        <taxon>Viridiplantae</taxon>
        <taxon>Streptophyta</taxon>
        <taxon>Embryophyta</taxon>
        <taxon>Tracheophyta</taxon>
        <taxon>Spermatophyta</taxon>
        <taxon>Magnoliopsida</taxon>
        <taxon>Liliopsida</taxon>
        <taxon>Poales</taxon>
        <taxon>Poaceae</taxon>
        <taxon>BOP clade</taxon>
        <taxon>Oryzoideae</taxon>
        <taxon>Oryzeae</taxon>
        <taxon>Oryzinae</taxon>
        <taxon>Oryza</taxon>
        <taxon>Oryza sativa</taxon>
    </lineage>
</organism>
<proteinExistence type="predicted"/>
<reference evidence="3" key="1">
    <citation type="journal article" date="2005" name="Nature">
        <title>The map-based sequence of the rice genome.</title>
        <authorList>
            <consortium name="International rice genome sequencing project (IRGSP)"/>
            <person name="Matsumoto T."/>
            <person name="Wu J."/>
            <person name="Kanamori H."/>
            <person name="Katayose Y."/>
            <person name="Fujisawa M."/>
            <person name="Namiki N."/>
            <person name="Mizuno H."/>
            <person name="Yamamoto K."/>
            <person name="Antonio B.A."/>
            <person name="Baba T."/>
            <person name="Sakata K."/>
            <person name="Nagamura Y."/>
            <person name="Aoki H."/>
            <person name="Arikawa K."/>
            <person name="Arita K."/>
            <person name="Bito T."/>
            <person name="Chiden Y."/>
            <person name="Fujitsuka N."/>
            <person name="Fukunaka R."/>
            <person name="Hamada M."/>
            <person name="Harada C."/>
            <person name="Hayashi A."/>
            <person name="Hijishita S."/>
            <person name="Honda M."/>
            <person name="Hosokawa S."/>
            <person name="Ichikawa Y."/>
            <person name="Idonuma A."/>
            <person name="Iijima M."/>
            <person name="Ikeda M."/>
            <person name="Ikeno M."/>
            <person name="Ito K."/>
            <person name="Ito S."/>
            <person name="Ito T."/>
            <person name="Ito Y."/>
            <person name="Ito Y."/>
            <person name="Iwabuchi A."/>
            <person name="Kamiya K."/>
            <person name="Karasawa W."/>
            <person name="Kurita K."/>
            <person name="Katagiri S."/>
            <person name="Kikuta A."/>
            <person name="Kobayashi H."/>
            <person name="Kobayashi N."/>
            <person name="Machita K."/>
            <person name="Maehara T."/>
            <person name="Masukawa M."/>
            <person name="Mizubayashi T."/>
            <person name="Mukai Y."/>
            <person name="Nagasaki H."/>
            <person name="Nagata Y."/>
            <person name="Naito S."/>
            <person name="Nakashima M."/>
            <person name="Nakama Y."/>
            <person name="Nakamichi Y."/>
            <person name="Nakamura M."/>
            <person name="Meguro A."/>
            <person name="Negishi M."/>
            <person name="Ohta I."/>
            <person name="Ohta T."/>
            <person name="Okamoto M."/>
            <person name="Ono N."/>
            <person name="Saji S."/>
            <person name="Sakaguchi M."/>
            <person name="Sakai K."/>
            <person name="Shibata M."/>
            <person name="Shimokawa T."/>
            <person name="Song J."/>
            <person name="Takazaki Y."/>
            <person name="Terasawa K."/>
            <person name="Tsugane M."/>
            <person name="Tsuji K."/>
            <person name="Ueda S."/>
            <person name="Waki K."/>
            <person name="Yamagata H."/>
            <person name="Yamamoto M."/>
            <person name="Yamamoto S."/>
            <person name="Yamane H."/>
            <person name="Yoshiki S."/>
            <person name="Yoshihara R."/>
            <person name="Yukawa K."/>
            <person name="Zhong H."/>
            <person name="Yano M."/>
            <person name="Yuan Q."/>
            <person name="Ouyang S."/>
            <person name="Liu J."/>
            <person name="Jones K.M."/>
            <person name="Gansberger K."/>
            <person name="Moffat K."/>
            <person name="Hill J."/>
            <person name="Bera J."/>
            <person name="Fadrosh D."/>
            <person name="Jin S."/>
            <person name="Johri S."/>
            <person name="Kim M."/>
            <person name="Overton L."/>
            <person name="Reardon M."/>
            <person name="Tsitrin T."/>
            <person name="Vuong H."/>
            <person name="Weaver B."/>
            <person name="Ciecko A."/>
            <person name="Tallon L."/>
            <person name="Jackson J."/>
            <person name="Pai G."/>
            <person name="Aken S.V."/>
            <person name="Utterback T."/>
            <person name="Reidmuller S."/>
            <person name="Feldblyum T."/>
            <person name="Hsiao J."/>
            <person name="Zismann V."/>
            <person name="Iobst S."/>
            <person name="de Vazeille A.R."/>
            <person name="Buell C.R."/>
            <person name="Ying K."/>
            <person name="Li Y."/>
            <person name="Lu T."/>
            <person name="Huang Y."/>
            <person name="Zhao Q."/>
            <person name="Feng Q."/>
            <person name="Zhang L."/>
            <person name="Zhu J."/>
            <person name="Weng Q."/>
            <person name="Mu J."/>
            <person name="Lu Y."/>
            <person name="Fan D."/>
            <person name="Liu Y."/>
            <person name="Guan J."/>
            <person name="Zhang Y."/>
            <person name="Yu S."/>
            <person name="Liu X."/>
            <person name="Zhang Y."/>
            <person name="Hong G."/>
            <person name="Han B."/>
            <person name="Choisne N."/>
            <person name="Demange N."/>
            <person name="Orjeda G."/>
            <person name="Samain S."/>
            <person name="Cattolico L."/>
            <person name="Pelletier E."/>
            <person name="Couloux A."/>
            <person name="Segurens B."/>
            <person name="Wincker P."/>
            <person name="D'Hont A."/>
            <person name="Scarpelli C."/>
            <person name="Weissenbach J."/>
            <person name="Salanoubat M."/>
            <person name="Quetier F."/>
            <person name="Yu Y."/>
            <person name="Kim H.R."/>
            <person name="Rambo T."/>
            <person name="Currie J."/>
            <person name="Collura K."/>
            <person name="Luo M."/>
            <person name="Yang T."/>
            <person name="Ammiraju J.S.S."/>
            <person name="Engler F."/>
            <person name="Soderlund C."/>
            <person name="Wing R.A."/>
            <person name="Palmer L.E."/>
            <person name="de la Bastide M."/>
            <person name="Spiegel L."/>
            <person name="Nascimento L."/>
            <person name="Zutavern T."/>
            <person name="O'Shaughnessy A."/>
            <person name="Dike S."/>
            <person name="Dedhia N."/>
            <person name="Preston R."/>
            <person name="Balija V."/>
            <person name="McCombie W.R."/>
            <person name="Chow T."/>
            <person name="Chen H."/>
            <person name="Chung M."/>
            <person name="Chen C."/>
            <person name="Shaw J."/>
            <person name="Wu H."/>
            <person name="Hsiao K."/>
            <person name="Chao Y."/>
            <person name="Chu M."/>
            <person name="Cheng C."/>
            <person name="Hour A."/>
            <person name="Lee P."/>
            <person name="Lin S."/>
            <person name="Lin Y."/>
            <person name="Liou J."/>
            <person name="Liu S."/>
            <person name="Hsing Y."/>
            <person name="Raghuvanshi S."/>
            <person name="Mohanty A."/>
            <person name="Bharti A.K."/>
            <person name="Gaur A."/>
            <person name="Gupta V."/>
            <person name="Kumar D."/>
            <person name="Ravi V."/>
            <person name="Vij S."/>
            <person name="Kapur A."/>
            <person name="Khurana P."/>
            <person name="Khurana P."/>
            <person name="Khurana J.P."/>
            <person name="Tyagi A.K."/>
            <person name="Gaikwad K."/>
            <person name="Singh A."/>
            <person name="Dalal V."/>
            <person name="Srivastava S."/>
            <person name="Dixit A."/>
            <person name="Pal A.K."/>
            <person name="Ghazi I.A."/>
            <person name="Yadav M."/>
            <person name="Pandit A."/>
            <person name="Bhargava A."/>
            <person name="Sureshbabu K."/>
            <person name="Batra K."/>
            <person name="Sharma T.R."/>
            <person name="Mohapatra T."/>
            <person name="Singh N.K."/>
            <person name="Messing J."/>
            <person name="Nelson A.B."/>
            <person name="Fuks G."/>
            <person name="Kavchok S."/>
            <person name="Keizer G."/>
            <person name="Linton E."/>
            <person name="Llaca V."/>
            <person name="Song R."/>
            <person name="Tanyolac B."/>
            <person name="Young S."/>
            <person name="Ho-Il K."/>
            <person name="Hahn J.H."/>
            <person name="Sangsakoo G."/>
            <person name="Vanavichit A."/>
            <person name="de Mattos Luiz.A.T."/>
            <person name="Zimmer P.D."/>
            <person name="Malone G."/>
            <person name="Dellagostin O."/>
            <person name="de Oliveira A.C."/>
            <person name="Bevan M."/>
            <person name="Bancroft I."/>
            <person name="Minx P."/>
            <person name="Cordum H."/>
            <person name="Wilson R."/>
            <person name="Cheng Z."/>
            <person name="Jin W."/>
            <person name="Jiang J."/>
            <person name="Leong S.A."/>
            <person name="Iwama H."/>
            <person name="Gojobori T."/>
            <person name="Itoh T."/>
            <person name="Niimura Y."/>
            <person name="Fujii Y."/>
            <person name="Habara T."/>
            <person name="Sakai H."/>
            <person name="Sato Y."/>
            <person name="Wilson G."/>
            <person name="Kumar K."/>
            <person name="McCouch S."/>
            <person name="Juretic N."/>
            <person name="Hoen D."/>
            <person name="Wright S."/>
            <person name="Bruskiewich R."/>
            <person name="Bureau T."/>
            <person name="Miyao A."/>
            <person name="Hirochika H."/>
            <person name="Nishikawa T."/>
            <person name="Kadowaki K."/>
            <person name="Sugiura M."/>
            <person name="Burr B."/>
            <person name="Sasaki T."/>
        </authorList>
    </citation>
    <scope>NUCLEOTIDE SEQUENCE [LARGE SCALE GENOMIC DNA]</scope>
    <source>
        <strain evidence="3">cv. Nipponbare</strain>
    </source>
</reference>
<dbReference type="AlphaFoldDB" id="Q69LI2"/>
<dbReference type="EMBL" id="AP005837">
    <property type="protein sequence ID" value="BAD36448.1"/>
    <property type="molecule type" value="Genomic_DNA"/>
</dbReference>
<gene>
    <name evidence="2" type="primary">OSJNBa0024K20.13</name>
</gene>
<accession>Q69LI2</accession>
<keyword evidence="1" id="KW-0472">Membrane</keyword>
<reference evidence="3" key="2">
    <citation type="journal article" date="2008" name="Nucleic Acids Res.">
        <title>The rice annotation project database (RAP-DB): 2008 update.</title>
        <authorList>
            <consortium name="The rice annotation project (RAP)"/>
        </authorList>
    </citation>
    <scope>GENOME REANNOTATION</scope>
    <source>
        <strain evidence="3">cv. Nipponbare</strain>
    </source>
</reference>
<protein>
    <submittedName>
        <fullName evidence="2">Uncharacterized protein</fullName>
    </submittedName>
</protein>
<name>Q69LI2_ORYSJ</name>
<sequence>MQESNPTLHKKIIVVVSSMGFDWSNNSISNVGVIGFVFFVRYVIVIRFRHGCSTRLLNYSSITTNAFNVRSSPVCEIVRSVLYIHLIHSYDKHGK</sequence>
<evidence type="ECO:0000313" key="3">
    <source>
        <dbReference type="Proteomes" id="UP000000763"/>
    </source>
</evidence>
<evidence type="ECO:0000256" key="1">
    <source>
        <dbReference type="SAM" id="Phobius"/>
    </source>
</evidence>
<feature type="transmembrane region" description="Helical" evidence="1">
    <location>
        <begin position="28"/>
        <end position="48"/>
    </location>
</feature>